<evidence type="ECO:0000313" key="2">
    <source>
        <dbReference type="Proteomes" id="UP001651158"/>
    </source>
</evidence>
<gene>
    <name evidence="1" type="ORF">TcWFU_004066</name>
</gene>
<dbReference type="Proteomes" id="UP001651158">
    <property type="component" value="Unassembled WGS sequence"/>
</dbReference>
<name>A0ABR4QQE2_9CEST</name>
<proteinExistence type="predicted"/>
<organism evidence="1 2">
    <name type="scientific">Taenia crassiceps</name>
    <dbReference type="NCBI Taxonomy" id="6207"/>
    <lineage>
        <taxon>Eukaryota</taxon>
        <taxon>Metazoa</taxon>
        <taxon>Spiralia</taxon>
        <taxon>Lophotrochozoa</taxon>
        <taxon>Platyhelminthes</taxon>
        <taxon>Cestoda</taxon>
        <taxon>Eucestoda</taxon>
        <taxon>Cyclophyllidea</taxon>
        <taxon>Taeniidae</taxon>
        <taxon>Taenia</taxon>
    </lineage>
</organism>
<accession>A0ABR4QQE2</accession>
<sequence length="98" mass="11382">MICYVICQTRLIGRNLDLTPSLRWIEGWRDLLIGPRSRMSSRITSETIENAKVCLSQLQDLTAGMNAFARLRIKILHADKRPHSEHFYRQSKSETKPL</sequence>
<dbReference type="EMBL" id="JAKROA010000001">
    <property type="protein sequence ID" value="KAL5111891.1"/>
    <property type="molecule type" value="Genomic_DNA"/>
</dbReference>
<keyword evidence="2" id="KW-1185">Reference proteome</keyword>
<protein>
    <submittedName>
        <fullName evidence="1">Uncharacterized protein</fullName>
    </submittedName>
</protein>
<evidence type="ECO:0000313" key="1">
    <source>
        <dbReference type="EMBL" id="KAL5111891.1"/>
    </source>
</evidence>
<reference evidence="1 2" key="1">
    <citation type="journal article" date="2022" name="Front. Cell. Infect. Microbiol.">
        <title>The Genomes of Two Strains of Taenia crassiceps the Animal Model for the Study of Human Cysticercosis.</title>
        <authorList>
            <person name="Bobes R.J."/>
            <person name="Estrada K."/>
            <person name="Rios-Valencia D.G."/>
            <person name="Calderon-Gallegos A."/>
            <person name="de la Torre P."/>
            <person name="Carrero J.C."/>
            <person name="Sanchez-Flores A."/>
            <person name="Laclette J.P."/>
        </authorList>
    </citation>
    <scope>NUCLEOTIDE SEQUENCE [LARGE SCALE GENOMIC DNA]</scope>
    <source>
        <strain evidence="1">WFUcys</strain>
    </source>
</reference>
<comment type="caution">
    <text evidence="1">The sequence shown here is derived from an EMBL/GenBank/DDBJ whole genome shotgun (WGS) entry which is preliminary data.</text>
</comment>